<feature type="region of interest" description="Disordered" evidence="1">
    <location>
        <begin position="18"/>
        <end position="38"/>
    </location>
</feature>
<proteinExistence type="predicted"/>
<evidence type="ECO:0000256" key="1">
    <source>
        <dbReference type="SAM" id="MobiDB-lite"/>
    </source>
</evidence>
<sequence>MNADEARNVDAVMRQLGLPGVVAPEDPEKPTGPWRVYDRADPATRQDITAKTLAALARRWDPIPPQGPTRGFVIP</sequence>
<name>A0A2S9PYA3_9ACTN</name>
<accession>A0A2S9PYA3</accession>
<protein>
    <submittedName>
        <fullName evidence="2">Uncharacterized protein</fullName>
    </submittedName>
</protein>
<keyword evidence="3" id="KW-1185">Reference proteome</keyword>
<dbReference type="Proteomes" id="UP000239322">
    <property type="component" value="Unassembled WGS sequence"/>
</dbReference>
<dbReference type="AlphaFoldDB" id="A0A2S9PYA3"/>
<comment type="caution">
    <text evidence="2">The sequence shown here is derived from an EMBL/GenBank/DDBJ whole genome shotgun (WGS) entry which is preliminary data.</text>
</comment>
<evidence type="ECO:0000313" key="3">
    <source>
        <dbReference type="Proteomes" id="UP000239322"/>
    </source>
</evidence>
<evidence type="ECO:0000313" key="2">
    <source>
        <dbReference type="EMBL" id="PRH79416.1"/>
    </source>
</evidence>
<dbReference type="EMBL" id="PVLV01000121">
    <property type="protein sequence ID" value="PRH79416.1"/>
    <property type="molecule type" value="Genomic_DNA"/>
</dbReference>
<gene>
    <name evidence="2" type="ORF">C6N75_10065</name>
</gene>
<organism evidence="2 3">
    <name type="scientific">Streptomyces solincola</name>
    <dbReference type="NCBI Taxonomy" id="2100817"/>
    <lineage>
        <taxon>Bacteria</taxon>
        <taxon>Bacillati</taxon>
        <taxon>Actinomycetota</taxon>
        <taxon>Actinomycetes</taxon>
        <taxon>Kitasatosporales</taxon>
        <taxon>Streptomycetaceae</taxon>
        <taxon>Streptomyces</taxon>
    </lineage>
</organism>
<reference evidence="2 3" key="1">
    <citation type="submission" date="2018-03" db="EMBL/GenBank/DDBJ databases">
        <title>Novel Streptomyces sp. from soil.</title>
        <authorList>
            <person name="Tan G.Y.A."/>
            <person name="Lee Z.Y."/>
        </authorList>
    </citation>
    <scope>NUCLEOTIDE SEQUENCE [LARGE SCALE GENOMIC DNA]</scope>
    <source>
        <strain evidence="2 3">ST5x</strain>
    </source>
</reference>
<dbReference type="OrthoDB" id="4233428at2"/>